<comment type="caution">
    <text evidence="2">The sequence shown here is derived from an EMBL/GenBank/DDBJ whole genome shotgun (WGS) entry which is preliminary data.</text>
</comment>
<proteinExistence type="predicted"/>
<feature type="region of interest" description="Disordered" evidence="1">
    <location>
        <begin position="175"/>
        <end position="219"/>
    </location>
</feature>
<evidence type="ECO:0000313" key="3">
    <source>
        <dbReference type="Proteomes" id="UP001148838"/>
    </source>
</evidence>
<evidence type="ECO:0000313" key="2">
    <source>
        <dbReference type="EMBL" id="KAJ4451943.1"/>
    </source>
</evidence>
<reference evidence="2 3" key="1">
    <citation type="journal article" date="2022" name="Allergy">
        <title>Genome assembly and annotation of Periplaneta americana reveal a comprehensive cockroach allergen profile.</title>
        <authorList>
            <person name="Wang L."/>
            <person name="Xiong Q."/>
            <person name="Saelim N."/>
            <person name="Wang L."/>
            <person name="Nong W."/>
            <person name="Wan A.T."/>
            <person name="Shi M."/>
            <person name="Liu X."/>
            <person name="Cao Q."/>
            <person name="Hui J.H.L."/>
            <person name="Sookrung N."/>
            <person name="Leung T.F."/>
            <person name="Tungtrongchitr A."/>
            <person name="Tsui S.K.W."/>
        </authorList>
    </citation>
    <scope>NUCLEOTIDE SEQUENCE [LARGE SCALE GENOMIC DNA]</scope>
    <source>
        <strain evidence="2">PWHHKU_190912</strain>
    </source>
</reference>
<keyword evidence="3" id="KW-1185">Reference proteome</keyword>
<evidence type="ECO:0000256" key="1">
    <source>
        <dbReference type="SAM" id="MobiDB-lite"/>
    </source>
</evidence>
<feature type="compositionally biased region" description="Basic and acidic residues" evidence="1">
    <location>
        <begin position="204"/>
        <end position="219"/>
    </location>
</feature>
<protein>
    <submittedName>
        <fullName evidence="2">Uncharacterized protein</fullName>
    </submittedName>
</protein>
<dbReference type="EMBL" id="JAJSOF020000001">
    <property type="protein sequence ID" value="KAJ4451943.1"/>
    <property type="molecule type" value="Genomic_DNA"/>
</dbReference>
<accession>A0ABQ8U058</accession>
<dbReference type="Proteomes" id="UP001148838">
    <property type="component" value="Unassembled WGS sequence"/>
</dbReference>
<gene>
    <name evidence="2" type="ORF">ANN_03426</name>
</gene>
<feature type="compositionally biased region" description="Basic and acidic residues" evidence="1">
    <location>
        <begin position="176"/>
        <end position="186"/>
    </location>
</feature>
<sequence>MHLGSYDRDNEIFLRLYRSLINKVLHVAPKEKVEELNLATVVAKDLDNLDLSTFPRMFGGDVRGRQMKSHQIINLLLNNRGMWLNLNRMWLNLVLNNILLDLMLNKIWLNLVMNKSWLNLVMNKTWLDMVLNTIWLNLILNKMWLNLMLSAMFEHVRGYQDTTNFAVLHRHPKRRRDWDGNSEDKTTSPASDVQPTCRKNRSTTFKEKDDFRASQSREDLEAGAIQTQVRIQKSGSRFRAY</sequence>
<organism evidence="2 3">
    <name type="scientific">Periplaneta americana</name>
    <name type="common">American cockroach</name>
    <name type="synonym">Blatta americana</name>
    <dbReference type="NCBI Taxonomy" id="6978"/>
    <lineage>
        <taxon>Eukaryota</taxon>
        <taxon>Metazoa</taxon>
        <taxon>Ecdysozoa</taxon>
        <taxon>Arthropoda</taxon>
        <taxon>Hexapoda</taxon>
        <taxon>Insecta</taxon>
        <taxon>Pterygota</taxon>
        <taxon>Neoptera</taxon>
        <taxon>Polyneoptera</taxon>
        <taxon>Dictyoptera</taxon>
        <taxon>Blattodea</taxon>
        <taxon>Blattoidea</taxon>
        <taxon>Blattidae</taxon>
        <taxon>Blattinae</taxon>
        <taxon>Periplaneta</taxon>
    </lineage>
</organism>
<name>A0ABQ8U058_PERAM</name>